<comment type="caution">
    <text evidence="3">The sequence shown here is derived from an EMBL/GenBank/DDBJ whole genome shotgun (WGS) entry which is preliminary data.</text>
</comment>
<name>A0A445CQF4_ARAHY</name>
<feature type="compositionally biased region" description="Polar residues" evidence="2">
    <location>
        <begin position="171"/>
        <end position="180"/>
    </location>
</feature>
<feature type="region of interest" description="Disordered" evidence="2">
    <location>
        <begin position="159"/>
        <end position="192"/>
    </location>
</feature>
<dbReference type="InterPro" id="IPR004252">
    <property type="entry name" value="Probable_transposase_24"/>
</dbReference>
<protein>
    <recommendedName>
        <fullName evidence="5">Transposase, Ptta/En/Spm, plant</fullName>
    </recommendedName>
</protein>
<evidence type="ECO:0000256" key="2">
    <source>
        <dbReference type="SAM" id="MobiDB-lite"/>
    </source>
</evidence>
<dbReference type="PANTHER" id="PTHR33144:SF45">
    <property type="entry name" value="TRANSPOSASE TNP1_EN_SPM-LIKE DOMAIN-CONTAINING PROTEIN"/>
    <property type="match status" value="1"/>
</dbReference>
<evidence type="ECO:0000313" key="3">
    <source>
        <dbReference type="EMBL" id="RYR53171.1"/>
    </source>
</evidence>
<feature type="coiled-coil region" evidence="1">
    <location>
        <begin position="284"/>
        <end position="325"/>
    </location>
</feature>
<dbReference type="EMBL" id="SDMP01000006">
    <property type="protein sequence ID" value="RYR53171.1"/>
    <property type="molecule type" value="Genomic_DNA"/>
</dbReference>
<organism evidence="3 4">
    <name type="scientific">Arachis hypogaea</name>
    <name type="common">Peanut</name>
    <dbReference type="NCBI Taxonomy" id="3818"/>
    <lineage>
        <taxon>Eukaryota</taxon>
        <taxon>Viridiplantae</taxon>
        <taxon>Streptophyta</taxon>
        <taxon>Embryophyta</taxon>
        <taxon>Tracheophyta</taxon>
        <taxon>Spermatophyta</taxon>
        <taxon>Magnoliopsida</taxon>
        <taxon>eudicotyledons</taxon>
        <taxon>Gunneridae</taxon>
        <taxon>Pentapetalae</taxon>
        <taxon>rosids</taxon>
        <taxon>fabids</taxon>
        <taxon>Fabales</taxon>
        <taxon>Fabaceae</taxon>
        <taxon>Papilionoideae</taxon>
        <taxon>50 kb inversion clade</taxon>
        <taxon>dalbergioids sensu lato</taxon>
        <taxon>Dalbergieae</taxon>
        <taxon>Pterocarpus clade</taxon>
        <taxon>Arachis</taxon>
    </lineage>
</organism>
<sequence length="349" mass="39853">MLSIYLNIRYYVWLIDSDGTMKPARLSVREAMERPNGRKIVLRFNKAKQAIGNEAGLLSGVLGLLGSDFGKFPICEESWRKITTKDKVYNECVKIAKELSKKNILKSMGKSWKETRLRLYNAYFKPTFTTKQNIENRPPGIDREHWRWFLDYRAKPETKEKCKKNAKNRSKQQYTHTGGSKSFARRIEEESEQQGRIVGRGELWIAVHKKKDGSYMNDEARAIGERIEEIEQQDESSRVLSQNDSIAQVFGKEKPGRVRGVGFGPTPSQLFGPNSHGLGNGVQQEETQRKLLELEAQLEGEKLKRKAMEDEAAADKKKMKAMESALIYLFQRQGEELPPDIAAGMSFVG</sequence>
<evidence type="ECO:0000256" key="1">
    <source>
        <dbReference type="SAM" id="Coils"/>
    </source>
</evidence>
<dbReference type="PANTHER" id="PTHR33144">
    <property type="entry name" value="OS10G0409366 PROTEIN-RELATED"/>
    <property type="match status" value="1"/>
</dbReference>
<reference evidence="3 4" key="1">
    <citation type="submission" date="2019-01" db="EMBL/GenBank/DDBJ databases">
        <title>Sequencing of cultivated peanut Arachis hypogaea provides insights into genome evolution and oil improvement.</title>
        <authorList>
            <person name="Chen X."/>
        </authorList>
    </citation>
    <scope>NUCLEOTIDE SEQUENCE [LARGE SCALE GENOMIC DNA]</scope>
    <source>
        <strain evidence="4">cv. Fuhuasheng</strain>
        <tissue evidence="3">Leaves</tissue>
    </source>
</reference>
<evidence type="ECO:0008006" key="5">
    <source>
        <dbReference type="Google" id="ProtNLM"/>
    </source>
</evidence>
<feature type="compositionally biased region" description="Basic residues" evidence="2">
    <location>
        <begin position="161"/>
        <end position="170"/>
    </location>
</feature>
<dbReference type="AlphaFoldDB" id="A0A445CQF4"/>
<proteinExistence type="predicted"/>
<keyword evidence="4" id="KW-1185">Reference proteome</keyword>
<accession>A0A445CQF4</accession>
<keyword evidence="1" id="KW-0175">Coiled coil</keyword>
<gene>
    <name evidence="3" type="ORF">Ahy_A06g028160</name>
</gene>
<evidence type="ECO:0000313" key="4">
    <source>
        <dbReference type="Proteomes" id="UP000289738"/>
    </source>
</evidence>
<dbReference type="STRING" id="3818.A0A445CQF4"/>
<dbReference type="Pfam" id="PF03004">
    <property type="entry name" value="Transposase_24"/>
    <property type="match status" value="1"/>
</dbReference>
<dbReference type="Proteomes" id="UP000289738">
    <property type="component" value="Chromosome A06"/>
</dbReference>